<evidence type="ECO:0000256" key="7">
    <source>
        <dbReference type="ARBA" id="ARBA00023242"/>
    </source>
</evidence>
<dbReference type="InterPro" id="IPR009057">
    <property type="entry name" value="Homeodomain-like_sf"/>
</dbReference>
<evidence type="ECO:0000259" key="11">
    <source>
        <dbReference type="PROSITE" id="PS50071"/>
    </source>
</evidence>
<dbReference type="SMART" id="SM00389">
    <property type="entry name" value="HOX"/>
    <property type="match status" value="1"/>
</dbReference>
<dbReference type="SUPFAM" id="SSF46689">
    <property type="entry name" value="Homeodomain-like"/>
    <property type="match status" value="1"/>
</dbReference>
<evidence type="ECO:0000256" key="1">
    <source>
        <dbReference type="ARBA" id="ARBA00004123"/>
    </source>
</evidence>
<feature type="domain" description="Homeobox" evidence="11">
    <location>
        <begin position="34"/>
        <end position="99"/>
    </location>
</feature>
<proteinExistence type="inferred from homology"/>
<evidence type="ECO:0000256" key="6">
    <source>
        <dbReference type="ARBA" id="ARBA00023163"/>
    </source>
</evidence>
<evidence type="ECO:0000256" key="8">
    <source>
        <dbReference type="ARBA" id="ARBA00024040"/>
    </source>
</evidence>
<dbReference type="PROSITE" id="PS50071">
    <property type="entry name" value="HOMEOBOX_2"/>
    <property type="match status" value="1"/>
</dbReference>
<dbReference type="Pfam" id="PF00046">
    <property type="entry name" value="Homeodomain"/>
    <property type="match status" value="1"/>
</dbReference>
<evidence type="ECO:0000256" key="4">
    <source>
        <dbReference type="ARBA" id="ARBA00023125"/>
    </source>
</evidence>
<accession>A0A2P6R3D7</accession>
<dbReference type="GO" id="GO:0005634">
    <property type="term" value="C:nucleus"/>
    <property type="evidence" value="ECO:0007669"/>
    <property type="project" value="UniProtKB-SubCell"/>
</dbReference>
<sequence length="279" mass="32247">MTQIPFFRHQMVPVTLDEQGSDCFYSDKQPAAAAPPRNSRWNPTPEQIMHLEELYRSGIKTPTTQQIRQVTAGLRNYGRVEGKNVFYWFQNHRARERQKRRRELMSMYQSDSKQQQQQTLTNNTISSLHDKESAGGDFVRCLEVEQQNRRTLPNLTVLSDQESSTVLQERMMSMVKSNSSKLLVEQSDSPGSTSDTNASATVIYTKLLDFHHYYDYGMVLTTPSIYKEFKEEEESRETQTLELFPLESDNLKGAKDTKLPMSRTASTDTTSDFMADQYY</sequence>
<dbReference type="PANTHER" id="PTHR45940">
    <property type="entry name" value="WUSCHEL-RELATED HOMEOBOX 1-RELATED"/>
    <property type="match status" value="1"/>
</dbReference>
<dbReference type="GO" id="GO:0099402">
    <property type="term" value="P:plant organ development"/>
    <property type="evidence" value="ECO:0007669"/>
    <property type="project" value="InterPro"/>
</dbReference>
<dbReference type="PANTHER" id="PTHR45940:SF13">
    <property type="entry name" value="WUSCHEL-RELATED HOMEOBOX 1"/>
    <property type="match status" value="1"/>
</dbReference>
<comment type="subcellular location">
    <subcellularLocation>
        <location evidence="1 9 10">Nucleus</location>
    </subcellularLocation>
</comment>
<keyword evidence="3" id="KW-0805">Transcription regulation</keyword>
<keyword evidence="13" id="KW-1185">Reference proteome</keyword>
<dbReference type="Proteomes" id="UP000238479">
    <property type="component" value="Chromosome 4"/>
</dbReference>
<comment type="caution">
    <text evidence="12">The sequence shown here is derived from an EMBL/GenBank/DDBJ whole genome shotgun (WGS) entry which is preliminary data.</text>
</comment>
<evidence type="ECO:0000256" key="2">
    <source>
        <dbReference type="ARBA" id="ARBA00022473"/>
    </source>
</evidence>
<reference evidence="12 13" key="1">
    <citation type="journal article" date="2018" name="Nat. Genet.">
        <title>The Rosa genome provides new insights in the design of modern roses.</title>
        <authorList>
            <person name="Bendahmane M."/>
        </authorList>
    </citation>
    <scope>NUCLEOTIDE SEQUENCE [LARGE SCALE GENOMIC DNA]</scope>
    <source>
        <strain evidence="13">cv. Old Blush</strain>
    </source>
</reference>
<keyword evidence="2" id="KW-0217">Developmental protein</keyword>
<dbReference type="Gene3D" id="1.10.10.60">
    <property type="entry name" value="Homeodomain-like"/>
    <property type="match status" value="1"/>
</dbReference>
<evidence type="ECO:0000256" key="5">
    <source>
        <dbReference type="ARBA" id="ARBA00023155"/>
    </source>
</evidence>
<protein>
    <submittedName>
        <fullName evidence="12">Putative transcription factor Homobox-WOX family</fullName>
    </submittedName>
</protein>
<keyword evidence="6" id="KW-0804">Transcription</keyword>
<dbReference type="GO" id="GO:0003677">
    <property type="term" value="F:DNA binding"/>
    <property type="evidence" value="ECO:0007669"/>
    <property type="project" value="UniProtKB-UniRule"/>
</dbReference>
<dbReference type="InterPro" id="IPR001356">
    <property type="entry name" value="HD"/>
</dbReference>
<keyword evidence="7 9" id="KW-0539">Nucleus</keyword>
<dbReference type="Gramene" id="PRQ40936">
    <property type="protein sequence ID" value="PRQ40936"/>
    <property type="gene ID" value="RchiOBHm_Chr4g0441541"/>
</dbReference>
<evidence type="ECO:0000256" key="10">
    <source>
        <dbReference type="RuleBase" id="RU000682"/>
    </source>
</evidence>
<dbReference type="STRING" id="74649.A0A2P6R3D7"/>
<name>A0A2P6R3D7_ROSCH</name>
<gene>
    <name evidence="12" type="ORF">RchiOBHm_Chr4g0441541</name>
</gene>
<dbReference type="AlphaFoldDB" id="A0A2P6R3D7"/>
<evidence type="ECO:0000256" key="3">
    <source>
        <dbReference type="ARBA" id="ARBA00023015"/>
    </source>
</evidence>
<dbReference type="InterPro" id="IPR044555">
    <property type="entry name" value="WUSCHEL-like"/>
</dbReference>
<evidence type="ECO:0000313" key="12">
    <source>
        <dbReference type="EMBL" id="PRQ40936.1"/>
    </source>
</evidence>
<dbReference type="EMBL" id="PDCK01000042">
    <property type="protein sequence ID" value="PRQ40936.1"/>
    <property type="molecule type" value="Genomic_DNA"/>
</dbReference>
<evidence type="ECO:0000313" key="13">
    <source>
        <dbReference type="Proteomes" id="UP000238479"/>
    </source>
</evidence>
<organism evidence="12 13">
    <name type="scientific">Rosa chinensis</name>
    <name type="common">China rose</name>
    <dbReference type="NCBI Taxonomy" id="74649"/>
    <lineage>
        <taxon>Eukaryota</taxon>
        <taxon>Viridiplantae</taxon>
        <taxon>Streptophyta</taxon>
        <taxon>Embryophyta</taxon>
        <taxon>Tracheophyta</taxon>
        <taxon>Spermatophyta</taxon>
        <taxon>Magnoliopsida</taxon>
        <taxon>eudicotyledons</taxon>
        <taxon>Gunneridae</taxon>
        <taxon>Pentapetalae</taxon>
        <taxon>rosids</taxon>
        <taxon>fabids</taxon>
        <taxon>Rosales</taxon>
        <taxon>Rosaceae</taxon>
        <taxon>Rosoideae</taxon>
        <taxon>Rosoideae incertae sedis</taxon>
        <taxon>Rosa</taxon>
    </lineage>
</organism>
<keyword evidence="5 9" id="KW-0371">Homeobox</keyword>
<feature type="DNA-binding region" description="Homeobox" evidence="9">
    <location>
        <begin position="36"/>
        <end position="100"/>
    </location>
</feature>
<dbReference type="GO" id="GO:0003700">
    <property type="term" value="F:DNA-binding transcription factor activity"/>
    <property type="evidence" value="ECO:0007669"/>
    <property type="project" value="InterPro"/>
</dbReference>
<comment type="similarity">
    <text evidence="8">Belongs to the WUS homeobox family.</text>
</comment>
<keyword evidence="4 9" id="KW-0238">DNA-binding</keyword>
<evidence type="ECO:0000256" key="9">
    <source>
        <dbReference type="PROSITE-ProRule" id="PRU00108"/>
    </source>
</evidence>